<protein>
    <submittedName>
        <fullName evidence="3">F-box protein 11</fullName>
    </submittedName>
</protein>
<dbReference type="OrthoDB" id="136763at2"/>
<evidence type="ECO:0000313" key="4">
    <source>
        <dbReference type="Proteomes" id="UP000219252"/>
    </source>
</evidence>
<sequence>MAIMKLFSAFFSNVKTMRRAIQKSRKGEQIKLSPKIYRESIQFDKDVLISANGEEETVMEGIFIIPKSVQVTLQNVTISPTSQIFVEGNLKLENCKLIGVKSEALLSVDEGVVHLENCEFRNAKEVAIALMNHSKAFIKNCIFHSNGKMQLLIQESEAIMEQCELTNAKHGIWLKDGSKLYSEKNHFHQHSGTQIIVDESEFEDFGSVLERGNGNGIYGCNEAEISLSSSTLRFHQLPQIWLEKCTFNGHHCIIQNGKESGIYMTDFTEATITYSEISHHPKENMIISNKSRANIEQCHIHSGDAIGVKLKEEAIANFNETIIKYHKLSQIYVTDKSICSMKQCIIKEGYYIGIFVDKEGSASLVKCELSKHENSAVTIISAQLNLYESEVMDNKGNGILAFEKSSADIEYSRFYDNYMPHIACKTNVIVTMSQSELFNGKSIFAVNKSEVFIFDSKFYNCDQVQIEISDHSTAVFEHCQIFDGGSYGLKITRNSISNFINSQISNHALAQIVVNDSSLIINNSELLEGKRNALLIQNHSEVFIRDSFIAKHLKPQIWIDFESTVDLDGVQMADGHQSDLLAQNRSAIYVSDSIIKNDKYRYNVQAMNYSKIKLEKTIIENKFGEVFYSENNSFITTTLDEVDS</sequence>
<dbReference type="RefSeq" id="WP_097148753.1">
    <property type="nucleotide sequence ID" value="NZ_OBQC01000003.1"/>
</dbReference>
<accession>A0A285U5M0</accession>
<dbReference type="PANTHER" id="PTHR22990:SF15">
    <property type="entry name" value="F-BOX ONLY PROTEIN 10"/>
    <property type="match status" value="1"/>
</dbReference>
<keyword evidence="1" id="KW-0677">Repeat</keyword>
<feature type="domain" description="Right handed beta helix" evidence="2">
    <location>
        <begin position="384"/>
        <end position="523"/>
    </location>
</feature>
<dbReference type="AlphaFoldDB" id="A0A285U5M0"/>
<dbReference type="SUPFAM" id="SSF51126">
    <property type="entry name" value="Pectin lyase-like"/>
    <property type="match status" value="3"/>
</dbReference>
<dbReference type="InterPro" id="IPR051550">
    <property type="entry name" value="SCF-Subunits/Alg-Epimerases"/>
</dbReference>
<name>A0A285U5M0_9BACL</name>
<evidence type="ECO:0000256" key="1">
    <source>
        <dbReference type="ARBA" id="ARBA00022737"/>
    </source>
</evidence>
<dbReference type="Pfam" id="PF13229">
    <property type="entry name" value="Beta_helix"/>
    <property type="match status" value="3"/>
</dbReference>
<feature type="domain" description="Right handed beta helix" evidence="2">
    <location>
        <begin position="61"/>
        <end position="198"/>
    </location>
</feature>
<dbReference type="InterPro" id="IPR011050">
    <property type="entry name" value="Pectin_lyase_fold/virulence"/>
</dbReference>
<organism evidence="3 4">
    <name type="scientific">Ureibacillus acetophenoni</name>
    <dbReference type="NCBI Taxonomy" id="614649"/>
    <lineage>
        <taxon>Bacteria</taxon>
        <taxon>Bacillati</taxon>
        <taxon>Bacillota</taxon>
        <taxon>Bacilli</taxon>
        <taxon>Bacillales</taxon>
        <taxon>Caryophanaceae</taxon>
        <taxon>Ureibacillus</taxon>
    </lineage>
</organism>
<dbReference type="GO" id="GO:0006511">
    <property type="term" value="P:ubiquitin-dependent protein catabolic process"/>
    <property type="evidence" value="ECO:0007669"/>
    <property type="project" value="TreeGrafter"/>
</dbReference>
<gene>
    <name evidence="3" type="ORF">SAMN05877842_103106</name>
</gene>
<proteinExistence type="predicted"/>
<dbReference type="PANTHER" id="PTHR22990">
    <property type="entry name" value="F-BOX ONLY PROTEIN"/>
    <property type="match status" value="1"/>
</dbReference>
<dbReference type="InterPro" id="IPR012334">
    <property type="entry name" value="Pectin_lyas_fold"/>
</dbReference>
<dbReference type="Proteomes" id="UP000219252">
    <property type="component" value="Unassembled WGS sequence"/>
</dbReference>
<evidence type="ECO:0000313" key="3">
    <source>
        <dbReference type="EMBL" id="SOC37250.1"/>
    </source>
</evidence>
<dbReference type="EMBL" id="OBQC01000003">
    <property type="protein sequence ID" value="SOC37250.1"/>
    <property type="molecule type" value="Genomic_DNA"/>
</dbReference>
<reference evidence="4" key="1">
    <citation type="submission" date="2017-08" db="EMBL/GenBank/DDBJ databases">
        <authorList>
            <person name="Varghese N."/>
            <person name="Submissions S."/>
        </authorList>
    </citation>
    <scope>NUCLEOTIDE SEQUENCE [LARGE SCALE GENOMIC DNA]</scope>
    <source>
        <strain evidence="4">JC23</strain>
    </source>
</reference>
<dbReference type="Gene3D" id="2.160.20.10">
    <property type="entry name" value="Single-stranded right-handed beta-helix, Pectin lyase-like"/>
    <property type="match status" value="2"/>
</dbReference>
<dbReference type="Gene3D" id="2.160.20.20">
    <property type="match status" value="1"/>
</dbReference>
<dbReference type="InterPro" id="IPR012332">
    <property type="entry name" value="Autotransporter_pectin_lyase_C"/>
</dbReference>
<feature type="domain" description="Right handed beta helix" evidence="2">
    <location>
        <begin position="248"/>
        <end position="382"/>
    </location>
</feature>
<keyword evidence="4" id="KW-1185">Reference proteome</keyword>
<evidence type="ECO:0000259" key="2">
    <source>
        <dbReference type="Pfam" id="PF13229"/>
    </source>
</evidence>
<dbReference type="InterPro" id="IPR039448">
    <property type="entry name" value="Beta_helix"/>
</dbReference>